<reference evidence="2" key="1">
    <citation type="submission" date="2019-06" db="EMBL/GenBank/DDBJ databases">
        <authorList>
            <person name="Zheng W."/>
        </authorList>
    </citation>
    <scope>NUCLEOTIDE SEQUENCE</scope>
    <source>
        <strain evidence="2">QDHG01</strain>
    </source>
</reference>
<proteinExistence type="predicted"/>
<name>A0A8J8P7W8_HALGN</name>
<sequence length="264" mass="30667">MSQVQENQRLTQSNSSKASSENTTPLSLRNFSDNEREVGISLSQKEAELLGLTENEKLYDWEKFVRQNYFSWPDTNSNVDSSSDLSGSNEKGSQQFSRYFHSQETQQGISTDYLSETPTKRLKLSDSPNSNQLFTQSCESSQDSFQPNNSLDFLRPLQMLSHLQQTYPSTLFIQPSNKQIQYLTKDELQATYDFYFQDQTDMEGQFSLWVCGNDLYGARFDQRATYQDKDSMQKVVKLLEQGQEIQIARWNRRPPKLIERDESE</sequence>
<evidence type="ECO:0000256" key="1">
    <source>
        <dbReference type="SAM" id="MobiDB-lite"/>
    </source>
</evidence>
<protein>
    <submittedName>
        <fullName evidence="2">Uncharacterized protein</fullName>
    </submittedName>
</protein>
<dbReference type="EMBL" id="RRYP01000432">
    <property type="protein sequence ID" value="TNV87445.1"/>
    <property type="molecule type" value="Genomic_DNA"/>
</dbReference>
<dbReference type="AlphaFoldDB" id="A0A8J8P7W8"/>
<keyword evidence="3" id="KW-1185">Reference proteome</keyword>
<organism evidence="2 3">
    <name type="scientific">Halteria grandinella</name>
    <dbReference type="NCBI Taxonomy" id="5974"/>
    <lineage>
        <taxon>Eukaryota</taxon>
        <taxon>Sar</taxon>
        <taxon>Alveolata</taxon>
        <taxon>Ciliophora</taxon>
        <taxon>Intramacronucleata</taxon>
        <taxon>Spirotrichea</taxon>
        <taxon>Stichotrichia</taxon>
        <taxon>Sporadotrichida</taxon>
        <taxon>Halteriidae</taxon>
        <taxon>Halteria</taxon>
    </lineage>
</organism>
<comment type="caution">
    <text evidence="2">The sequence shown here is derived from an EMBL/GenBank/DDBJ whole genome shotgun (WGS) entry which is preliminary data.</text>
</comment>
<dbReference type="Proteomes" id="UP000785679">
    <property type="component" value="Unassembled WGS sequence"/>
</dbReference>
<accession>A0A8J8P7W8</accession>
<feature type="compositionally biased region" description="Polar residues" evidence="1">
    <location>
        <begin position="1"/>
        <end position="31"/>
    </location>
</feature>
<gene>
    <name evidence="2" type="ORF">FGO68_gene5039</name>
</gene>
<evidence type="ECO:0000313" key="3">
    <source>
        <dbReference type="Proteomes" id="UP000785679"/>
    </source>
</evidence>
<evidence type="ECO:0000313" key="2">
    <source>
        <dbReference type="EMBL" id="TNV87445.1"/>
    </source>
</evidence>
<feature type="region of interest" description="Disordered" evidence="1">
    <location>
        <begin position="1"/>
        <end position="33"/>
    </location>
</feature>